<protein>
    <submittedName>
        <fullName evidence="2">Uncharacterized protein</fullName>
    </submittedName>
</protein>
<feature type="compositionally biased region" description="Acidic residues" evidence="1">
    <location>
        <begin position="653"/>
        <end position="662"/>
    </location>
</feature>
<dbReference type="GeneID" id="39598439"/>
<evidence type="ECO:0000256" key="1">
    <source>
        <dbReference type="SAM" id="MobiDB-lite"/>
    </source>
</evidence>
<dbReference type="Proteomes" id="UP000283841">
    <property type="component" value="Unassembled WGS sequence"/>
</dbReference>
<accession>A0A443HNB4</accession>
<feature type="region of interest" description="Disordered" evidence="1">
    <location>
        <begin position="648"/>
        <end position="667"/>
    </location>
</feature>
<dbReference type="EMBL" id="RCNU01000010">
    <property type="protein sequence ID" value="RWQ93316.1"/>
    <property type="molecule type" value="Genomic_DNA"/>
</dbReference>
<dbReference type="VEuPathDB" id="FungiDB:C8Q69DRAFT_446810"/>
<gene>
    <name evidence="2" type="ORF">C8Q69DRAFT_446810</name>
</gene>
<proteinExistence type="predicted"/>
<comment type="caution">
    <text evidence="2">The sequence shown here is derived from an EMBL/GenBank/DDBJ whole genome shotgun (WGS) entry which is preliminary data.</text>
</comment>
<sequence length="785" mass="89360">MPPRSKKVKTTAPNHHTQALIGNHVEMRPLNPDDPEFKDEENDVSFSVQPEVIIPCFEAITTSLVENLHLEVWKEFDILSYWGHIEMLGGLKAVVSETLRCIHPKIRSLEGKRVTPQTDPAHWPAHSGYLSYVKDLRNSQYWRAYVGQSSKPAHRIKQHMDAYFKRDQSTLHYYILSKARSHRSMGFIPLWSIPLSDSDESETCRHLLLSNVLEMVMCRAFQTLSNAALQKFFGDADKSEYANVGLNILPPLLQGLEVSFEDSPDPQVQQWPKVRQEQLHSFIRSSNNLERRIQRKVNGDYYKIALAKAIEGYDLPNPIQDFAEINLVSSQPEDMHAFLSNSAALIESALEDQVIRSVHSKLIQKSNLRVILLCGLNAERSIVSPGLSPIKIELQGYSYSAYIELKETGAEIKRLYVRLPFSLTSLRSTNWRQCMQFGELLRFVTVILDTKEIRGYSMANQSVYRFIITQYADERDSKCDPMTIGTLDPILLDWLALKGIVHQDAILEFAKLGGSMIRGILLLLVSLPRKPKGTYPCSKRELYQGHETRIPLFSLEQLERSRRLYRKTRVSLHSSEKSNSLSSGSQPDSTQLNNAGLEDAELDDALMRSQKLDEILKEPALLDDVLKEDVFEDLEEYNVESLLQNQASAAFSDDQDPDDEGADDPRSLYYRPRISLNAMKELLNGRFYKGKNCIRPPNTFQINVWEVNLIISNQDKDIDFDRGFVVTMDISPPGIRNPNVYVATALDSDPASRVAFNVTATSNSGERISIYPQSTKRNKKEIFQN</sequence>
<reference evidence="2 3" key="1">
    <citation type="journal article" date="2018" name="Front. Microbiol.">
        <title>Genomic and genetic insights into a cosmopolitan fungus, Paecilomyces variotii (Eurotiales).</title>
        <authorList>
            <person name="Urquhart A.S."/>
            <person name="Mondo S.J."/>
            <person name="Makela M.R."/>
            <person name="Hane J.K."/>
            <person name="Wiebenga A."/>
            <person name="He G."/>
            <person name="Mihaltcheva S."/>
            <person name="Pangilinan J."/>
            <person name="Lipzen A."/>
            <person name="Barry K."/>
            <person name="de Vries R.P."/>
            <person name="Grigoriev I.V."/>
            <person name="Idnurm A."/>
        </authorList>
    </citation>
    <scope>NUCLEOTIDE SEQUENCE [LARGE SCALE GENOMIC DNA]</scope>
    <source>
        <strain evidence="2 3">CBS 101075</strain>
    </source>
</reference>
<evidence type="ECO:0000313" key="3">
    <source>
        <dbReference type="Proteomes" id="UP000283841"/>
    </source>
</evidence>
<feature type="region of interest" description="Disordered" evidence="1">
    <location>
        <begin position="1"/>
        <end position="42"/>
    </location>
</feature>
<evidence type="ECO:0000313" key="2">
    <source>
        <dbReference type="EMBL" id="RWQ93316.1"/>
    </source>
</evidence>
<feature type="compositionally biased region" description="Acidic residues" evidence="1">
    <location>
        <begin position="33"/>
        <end position="42"/>
    </location>
</feature>
<name>A0A443HNB4_BYSSP</name>
<keyword evidence="3" id="KW-1185">Reference proteome</keyword>
<dbReference type="AlphaFoldDB" id="A0A443HNB4"/>
<organism evidence="2 3">
    <name type="scientific">Byssochlamys spectabilis</name>
    <name type="common">Paecilomyces variotii</name>
    <dbReference type="NCBI Taxonomy" id="264951"/>
    <lineage>
        <taxon>Eukaryota</taxon>
        <taxon>Fungi</taxon>
        <taxon>Dikarya</taxon>
        <taxon>Ascomycota</taxon>
        <taxon>Pezizomycotina</taxon>
        <taxon>Eurotiomycetes</taxon>
        <taxon>Eurotiomycetidae</taxon>
        <taxon>Eurotiales</taxon>
        <taxon>Thermoascaceae</taxon>
        <taxon>Paecilomyces</taxon>
    </lineage>
</organism>
<dbReference type="RefSeq" id="XP_028482961.1">
    <property type="nucleotide sequence ID" value="XM_028629162.1"/>
</dbReference>
<dbReference type="STRING" id="264951.A0A443HNB4"/>